<dbReference type="EMBL" id="CADCXU010016651">
    <property type="protein sequence ID" value="CAB0005848.1"/>
    <property type="molecule type" value="Genomic_DNA"/>
</dbReference>
<organism evidence="2 3">
    <name type="scientific">Nesidiocoris tenuis</name>
    <dbReference type="NCBI Taxonomy" id="355587"/>
    <lineage>
        <taxon>Eukaryota</taxon>
        <taxon>Metazoa</taxon>
        <taxon>Ecdysozoa</taxon>
        <taxon>Arthropoda</taxon>
        <taxon>Hexapoda</taxon>
        <taxon>Insecta</taxon>
        <taxon>Pterygota</taxon>
        <taxon>Neoptera</taxon>
        <taxon>Paraneoptera</taxon>
        <taxon>Hemiptera</taxon>
        <taxon>Heteroptera</taxon>
        <taxon>Panheteroptera</taxon>
        <taxon>Cimicomorpha</taxon>
        <taxon>Miridae</taxon>
        <taxon>Dicyphina</taxon>
        <taxon>Nesidiocoris</taxon>
    </lineage>
</organism>
<protein>
    <submittedName>
        <fullName evidence="2">Uncharacterized protein</fullName>
    </submittedName>
</protein>
<evidence type="ECO:0000313" key="3">
    <source>
        <dbReference type="Proteomes" id="UP000479000"/>
    </source>
</evidence>
<dbReference type="Proteomes" id="UP000479000">
    <property type="component" value="Unassembled WGS sequence"/>
</dbReference>
<gene>
    <name evidence="2" type="ORF">NTEN_LOCUS11325</name>
</gene>
<feature type="non-terminal residue" evidence="2">
    <location>
        <position position="1"/>
    </location>
</feature>
<evidence type="ECO:0000313" key="2">
    <source>
        <dbReference type="EMBL" id="CAB0005848.1"/>
    </source>
</evidence>
<proteinExistence type="predicted"/>
<feature type="compositionally biased region" description="Basic residues" evidence="1">
    <location>
        <begin position="22"/>
        <end position="50"/>
    </location>
</feature>
<feature type="region of interest" description="Disordered" evidence="1">
    <location>
        <begin position="1"/>
        <end position="56"/>
    </location>
</feature>
<name>A0A6H5GST9_9HEMI</name>
<keyword evidence="3" id="KW-1185">Reference proteome</keyword>
<evidence type="ECO:0000256" key="1">
    <source>
        <dbReference type="SAM" id="MobiDB-lite"/>
    </source>
</evidence>
<reference evidence="2 3" key="1">
    <citation type="submission" date="2020-02" db="EMBL/GenBank/DDBJ databases">
        <authorList>
            <person name="Ferguson B K."/>
        </authorList>
    </citation>
    <scope>NUCLEOTIDE SEQUENCE [LARGE SCALE GENOMIC DNA]</scope>
</reference>
<sequence>RTLANRSRVRPSGRGGPQFRRGSARWRRGGRARGRRRRSAGRKRARRRPMRTWIPY</sequence>
<accession>A0A6H5GST9</accession>
<dbReference type="AlphaFoldDB" id="A0A6H5GST9"/>